<evidence type="ECO:0000259" key="4">
    <source>
        <dbReference type="PROSITE" id="PS50995"/>
    </source>
</evidence>
<dbReference type="PRINTS" id="PR00598">
    <property type="entry name" value="HTHMARR"/>
</dbReference>
<gene>
    <name evidence="5" type="ORF">FRZ44_21930</name>
</gene>
<dbReference type="GO" id="GO:0003677">
    <property type="term" value="F:DNA binding"/>
    <property type="evidence" value="ECO:0007669"/>
    <property type="project" value="UniProtKB-KW"/>
</dbReference>
<dbReference type="Pfam" id="PF12802">
    <property type="entry name" value="MarR_2"/>
    <property type="match status" value="1"/>
</dbReference>
<proteinExistence type="predicted"/>
<keyword evidence="3" id="KW-0804">Transcription</keyword>
<dbReference type="GO" id="GO:0006950">
    <property type="term" value="P:response to stress"/>
    <property type="evidence" value="ECO:0007669"/>
    <property type="project" value="TreeGrafter"/>
</dbReference>
<dbReference type="PANTHER" id="PTHR33164:SF64">
    <property type="entry name" value="TRANSCRIPTIONAL REGULATOR SLYA"/>
    <property type="match status" value="1"/>
</dbReference>
<dbReference type="AlphaFoldDB" id="A0A5J6MHA5"/>
<evidence type="ECO:0000256" key="1">
    <source>
        <dbReference type="ARBA" id="ARBA00023015"/>
    </source>
</evidence>
<dbReference type="InterPro" id="IPR000835">
    <property type="entry name" value="HTH_MarR-typ"/>
</dbReference>
<protein>
    <submittedName>
        <fullName evidence="5">MarR family transcriptional regulator</fullName>
    </submittedName>
</protein>
<evidence type="ECO:0000256" key="3">
    <source>
        <dbReference type="ARBA" id="ARBA00023163"/>
    </source>
</evidence>
<name>A0A5J6MHA5_9PROT</name>
<dbReference type="Gene3D" id="1.10.10.10">
    <property type="entry name" value="Winged helix-like DNA-binding domain superfamily/Winged helix DNA-binding domain"/>
    <property type="match status" value="1"/>
</dbReference>
<evidence type="ECO:0000313" key="5">
    <source>
        <dbReference type="EMBL" id="QEX16898.1"/>
    </source>
</evidence>
<accession>A0A5J6MHA5</accession>
<reference evidence="5 6" key="1">
    <citation type="submission" date="2019-08" db="EMBL/GenBank/DDBJ databases">
        <title>Hyperibacter terrae gen. nov., sp. nov. and Hyperibacter viscosus sp. nov., two new members in the family Rhodospirillaceae isolated from the rhizosphere of Hypericum perforatum.</title>
        <authorList>
            <person name="Noviana Z."/>
        </authorList>
    </citation>
    <scope>NUCLEOTIDE SEQUENCE [LARGE SCALE GENOMIC DNA]</scope>
    <source>
        <strain evidence="5 6">R5913</strain>
    </source>
</reference>
<dbReference type="KEGG" id="htq:FRZ44_21930"/>
<dbReference type="EMBL" id="CP042906">
    <property type="protein sequence ID" value="QEX16898.1"/>
    <property type="molecule type" value="Genomic_DNA"/>
</dbReference>
<dbReference type="PROSITE" id="PS50995">
    <property type="entry name" value="HTH_MARR_2"/>
    <property type="match status" value="1"/>
</dbReference>
<organism evidence="5 6">
    <name type="scientific">Hypericibacter terrae</name>
    <dbReference type="NCBI Taxonomy" id="2602015"/>
    <lineage>
        <taxon>Bacteria</taxon>
        <taxon>Pseudomonadati</taxon>
        <taxon>Pseudomonadota</taxon>
        <taxon>Alphaproteobacteria</taxon>
        <taxon>Rhodospirillales</taxon>
        <taxon>Dongiaceae</taxon>
        <taxon>Hypericibacter</taxon>
    </lineage>
</organism>
<dbReference type="PANTHER" id="PTHR33164">
    <property type="entry name" value="TRANSCRIPTIONAL REGULATOR, MARR FAMILY"/>
    <property type="match status" value="1"/>
</dbReference>
<dbReference type="RefSeq" id="WP_151177198.1">
    <property type="nucleotide sequence ID" value="NZ_CP042906.1"/>
</dbReference>
<evidence type="ECO:0000256" key="2">
    <source>
        <dbReference type="ARBA" id="ARBA00023125"/>
    </source>
</evidence>
<dbReference type="GO" id="GO:0003700">
    <property type="term" value="F:DNA-binding transcription factor activity"/>
    <property type="evidence" value="ECO:0007669"/>
    <property type="project" value="InterPro"/>
</dbReference>
<dbReference type="InterPro" id="IPR039422">
    <property type="entry name" value="MarR/SlyA-like"/>
</dbReference>
<dbReference type="SUPFAM" id="SSF46785">
    <property type="entry name" value="Winged helix' DNA-binding domain"/>
    <property type="match status" value="1"/>
</dbReference>
<dbReference type="InterPro" id="IPR036388">
    <property type="entry name" value="WH-like_DNA-bd_sf"/>
</dbReference>
<feature type="domain" description="HTH marR-type" evidence="4">
    <location>
        <begin position="7"/>
        <end position="139"/>
    </location>
</feature>
<keyword evidence="2" id="KW-0238">DNA-binding</keyword>
<dbReference type="Proteomes" id="UP000326202">
    <property type="component" value="Chromosome"/>
</dbReference>
<keyword evidence="6" id="KW-1185">Reference proteome</keyword>
<dbReference type="SMART" id="SM00347">
    <property type="entry name" value="HTH_MARR"/>
    <property type="match status" value="1"/>
</dbReference>
<keyword evidence="1" id="KW-0805">Transcription regulation</keyword>
<dbReference type="OrthoDB" id="5974674at2"/>
<sequence>MTGYNPERSFGFLLYDAARLLRRDFDRRARSLGLTRAQWSVLAHLKRNEGSNQASVADTLELEPITLVRLLDRLEAAGWVERRPDPDDRRARQLFLKDKARPVLDQLMALAAETRAVALAGIDEREQDFLIEALIKVRANLTSRDLAAEKTTNGAAEPEVAVNHA</sequence>
<dbReference type="InterPro" id="IPR036390">
    <property type="entry name" value="WH_DNA-bd_sf"/>
</dbReference>
<evidence type="ECO:0000313" key="6">
    <source>
        <dbReference type="Proteomes" id="UP000326202"/>
    </source>
</evidence>